<dbReference type="InterPro" id="IPR007046">
    <property type="entry name" value="RNA_pol_sigma_54_core-bd"/>
</dbReference>
<sequence length="418" mass="48893">MLRQKLSQSPKTKLSNTLRSWLPLLQANIEDLKESLDKFAEDNPFLNIEEKTQTQQNGKNYYESFFKTNAHSEFVEQRALQQKSVWEFLDEQIIPPLFPTEKSQSIAHKIIQCLNHEGYFEYDEEILSEFSREEVEKIRTRFKYLEPVGVGAMDFKEAFLFALENIEFKNDELYKFSKMLILDFENIQQYTKEKLYKEAIELIKKFSIPPFLEYFEESKVIVPDIFIFRENGEIKVKINDDYYPEIHIETDGLEHEFLSGYLKEARNLVDALAMRKATLYKIGLMIVEHQYEFFLGKEIKPMTLKDLAQDLERNASTISRAIANKYLSCDRGLIPLKDFFAFALDGEGETSNASVKDFVANLVKNENKQKPLSDSKILELILAEFKIDIGRRTITKYRKQLGIASSTDRKKLYELEGS</sequence>
<dbReference type="PROSITE" id="PS00718">
    <property type="entry name" value="SIGMA54_2"/>
    <property type="match status" value="1"/>
</dbReference>
<dbReference type="Pfam" id="PF04963">
    <property type="entry name" value="Sigma54_CBD"/>
    <property type="match status" value="1"/>
</dbReference>
<keyword evidence="8" id="KW-0804">Transcription</keyword>
<keyword evidence="3" id="KW-0808">Transferase</keyword>
<evidence type="ECO:0000313" key="13">
    <source>
        <dbReference type="Proteomes" id="UP000237472"/>
    </source>
</evidence>
<keyword evidence="4" id="KW-0548">Nucleotidyltransferase</keyword>
<dbReference type="GO" id="GO:0016779">
    <property type="term" value="F:nucleotidyltransferase activity"/>
    <property type="evidence" value="ECO:0007669"/>
    <property type="project" value="UniProtKB-KW"/>
</dbReference>
<keyword evidence="7" id="KW-0238">DNA-binding</keyword>
<dbReference type="EMBL" id="LDWY01000076">
    <property type="protein sequence ID" value="PHY90115.1"/>
    <property type="molecule type" value="Genomic_DNA"/>
</dbReference>
<evidence type="ECO:0000259" key="9">
    <source>
        <dbReference type="Pfam" id="PF04552"/>
    </source>
</evidence>
<reference evidence="13" key="2">
    <citation type="submission" date="2015-06" db="EMBL/GenBank/DDBJ databases">
        <authorList>
            <person name="Parisi A."/>
            <person name="Chiara M."/>
            <person name="Florio D."/>
            <person name="Miccolupo A."/>
            <person name="Manzari C."/>
            <person name="Mion D."/>
            <person name="Caruso M."/>
            <person name="D'erchia A.M."/>
            <person name="Zanoni R."/>
        </authorList>
    </citation>
    <scope>NUCLEOTIDE SEQUENCE [LARGE SCALE GENOMIC DNA]</scope>
    <source>
        <strain evidence="13">73/13</strain>
    </source>
</reference>
<dbReference type="NCBIfam" id="TIGR02395">
    <property type="entry name" value="rpoN_sigma"/>
    <property type="match status" value="1"/>
</dbReference>
<dbReference type="PRINTS" id="PR00045">
    <property type="entry name" value="SIGMA54FCT"/>
</dbReference>
<evidence type="ECO:0000256" key="3">
    <source>
        <dbReference type="ARBA" id="ARBA00022679"/>
    </source>
</evidence>
<dbReference type="GO" id="GO:0003677">
    <property type="term" value="F:DNA binding"/>
    <property type="evidence" value="ECO:0007669"/>
    <property type="project" value="UniProtKB-KW"/>
</dbReference>
<accession>A0A2G4R2S4</accession>
<reference evidence="11 14" key="4">
    <citation type="journal article" date="2021" name="Syst. Appl. Microbiol.">
        <title>nCampylobacter vulpis sp. nov. isolated from wild red foxes.</title>
        <authorList>
            <person name="Parisi A."/>
            <person name="Chiara M."/>
            <person name="Caffara M."/>
            <person name="Mion D."/>
            <person name="Miller W.G."/>
            <person name="Caruso M."/>
            <person name="Manzari C."/>
            <person name="Florio D."/>
            <person name="Capozzi L."/>
            <person name="D'Erchia A.M."/>
            <person name="Manzulli V."/>
            <person name="Zanoni R.G."/>
        </authorList>
    </citation>
    <scope>NUCLEOTIDE SEQUENCE [LARGE SCALE GENOMIC DNA]</scope>
    <source>
        <strain evidence="11 14">52/13</strain>
    </source>
</reference>
<dbReference type="Gene3D" id="1.10.10.1330">
    <property type="entry name" value="RNA polymerase sigma-54 factor, core-binding domain"/>
    <property type="match status" value="1"/>
</dbReference>
<evidence type="ECO:0000256" key="2">
    <source>
        <dbReference type="ARBA" id="ARBA00022478"/>
    </source>
</evidence>
<evidence type="ECO:0000256" key="7">
    <source>
        <dbReference type="ARBA" id="ARBA00023125"/>
    </source>
</evidence>
<evidence type="ECO:0000256" key="5">
    <source>
        <dbReference type="ARBA" id="ARBA00023015"/>
    </source>
</evidence>
<keyword evidence="5" id="KW-0805">Transcription regulation</keyword>
<dbReference type="OrthoDB" id="9814402at2"/>
<dbReference type="EMBL" id="VJYU01000012">
    <property type="protein sequence ID" value="MBS4241079.1"/>
    <property type="molecule type" value="Genomic_DNA"/>
</dbReference>
<keyword evidence="2" id="KW-0240">DNA-directed RNA polymerase</keyword>
<name>A0A2G4R2S4_9BACT</name>
<evidence type="ECO:0000256" key="1">
    <source>
        <dbReference type="ARBA" id="ARBA00008798"/>
    </source>
</evidence>
<dbReference type="AlphaFoldDB" id="A0A2G4R2S4"/>
<comment type="similarity">
    <text evidence="1">Belongs to the sigma-54 factor family.</text>
</comment>
<proteinExistence type="inferred from homology"/>
<dbReference type="GO" id="GO:0006352">
    <property type="term" value="P:DNA-templated transcription initiation"/>
    <property type="evidence" value="ECO:0007669"/>
    <property type="project" value="InterPro"/>
</dbReference>
<evidence type="ECO:0000256" key="8">
    <source>
        <dbReference type="ARBA" id="ARBA00023163"/>
    </source>
</evidence>
<protein>
    <submittedName>
        <fullName evidence="11">RNA polymerase factor sigma-54</fullName>
    </submittedName>
    <submittedName>
        <fullName evidence="12">RNA polymerase sigma54 factor</fullName>
    </submittedName>
</protein>
<evidence type="ECO:0000313" key="12">
    <source>
        <dbReference type="EMBL" id="PHY90115.1"/>
    </source>
</evidence>
<dbReference type="PANTHER" id="PTHR32248:SF4">
    <property type="entry name" value="RNA POLYMERASE SIGMA-54 FACTOR"/>
    <property type="match status" value="1"/>
</dbReference>
<dbReference type="RefSeq" id="WP_099462013.1">
    <property type="nucleotide sequence ID" value="NZ_LDWY01000076.1"/>
</dbReference>
<dbReference type="Pfam" id="PF00309">
    <property type="entry name" value="Sigma54_AID"/>
    <property type="match status" value="1"/>
</dbReference>
<reference evidence="12" key="1">
    <citation type="submission" date="2015-06" db="EMBL/GenBank/DDBJ databases">
        <authorList>
            <person name="Hoefler B.C."/>
            <person name="Straight P.D."/>
        </authorList>
    </citation>
    <scope>NUCLEOTIDE SEQUENCE [LARGE SCALE GENOMIC DNA]</scope>
    <source>
        <strain evidence="12">73/13</strain>
    </source>
</reference>
<keyword evidence="6" id="KW-0731">Sigma factor</keyword>
<feature type="domain" description="RNA polymerase sigma factor 54 DNA-binding" evidence="9">
    <location>
        <begin position="257"/>
        <end position="411"/>
    </location>
</feature>
<dbReference type="InterPro" id="IPR000394">
    <property type="entry name" value="RNA_pol_sigma_54"/>
</dbReference>
<keyword evidence="14" id="KW-1185">Reference proteome</keyword>
<evidence type="ECO:0000256" key="4">
    <source>
        <dbReference type="ARBA" id="ARBA00022695"/>
    </source>
</evidence>
<dbReference type="GO" id="GO:0001216">
    <property type="term" value="F:DNA-binding transcription activator activity"/>
    <property type="evidence" value="ECO:0007669"/>
    <property type="project" value="InterPro"/>
</dbReference>
<dbReference type="Pfam" id="PF04552">
    <property type="entry name" value="Sigma54_DBD"/>
    <property type="match status" value="1"/>
</dbReference>
<feature type="domain" description="RNA polymerase sigma factor 54 core-binding" evidence="10">
    <location>
        <begin position="76"/>
        <end position="250"/>
    </location>
</feature>
<dbReference type="PIRSF" id="PIRSF000774">
    <property type="entry name" value="RpoN"/>
    <property type="match status" value="1"/>
</dbReference>
<dbReference type="PROSITE" id="PS50044">
    <property type="entry name" value="SIGMA54_3"/>
    <property type="match status" value="1"/>
</dbReference>
<evidence type="ECO:0000256" key="6">
    <source>
        <dbReference type="ARBA" id="ARBA00023082"/>
    </source>
</evidence>
<dbReference type="InterPro" id="IPR007634">
    <property type="entry name" value="RNA_pol_sigma_54_DNA-bd"/>
</dbReference>
<evidence type="ECO:0000313" key="14">
    <source>
        <dbReference type="Proteomes" id="UP000811399"/>
    </source>
</evidence>
<dbReference type="GO" id="GO:0000428">
    <property type="term" value="C:DNA-directed RNA polymerase complex"/>
    <property type="evidence" value="ECO:0007669"/>
    <property type="project" value="UniProtKB-KW"/>
</dbReference>
<dbReference type="Proteomes" id="UP000237472">
    <property type="component" value="Unassembled WGS sequence"/>
</dbReference>
<gene>
    <name evidence="12" type="ORF">AA994_06175</name>
    <name evidence="11" type="ORF">CVU5213_04995</name>
</gene>
<evidence type="ECO:0000259" key="10">
    <source>
        <dbReference type="Pfam" id="PF04963"/>
    </source>
</evidence>
<dbReference type="Gene3D" id="1.10.10.60">
    <property type="entry name" value="Homeodomain-like"/>
    <property type="match status" value="1"/>
</dbReference>
<organism evidence="12 13">
    <name type="scientific">Campylobacter vulpis</name>
    <dbReference type="NCBI Taxonomy" id="1655500"/>
    <lineage>
        <taxon>Bacteria</taxon>
        <taxon>Pseudomonadati</taxon>
        <taxon>Campylobacterota</taxon>
        <taxon>Epsilonproteobacteria</taxon>
        <taxon>Campylobacterales</taxon>
        <taxon>Campylobacteraceae</taxon>
        <taxon>Campylobacter</taxon>
    </lineage>
</organism>
<evidence type="ECO:0000313" key="11">
    <source>
        <dbReference type="EMBL" id="MBS4241079.1"/>
    </source>
</evidence>
<dbReference type="Proteomes" id="UP000811399">
    <property type="component" value="Unassembled WGS sequence"/>
</dbReference>
<dbReference type="NCBIfam" id="NF004602">
    <property type="entry name" value="PRK05932.2-4"/>
    <property type="match status" value="1"/>
</dbReference>
<reference evidence="11" key="3">
    <citation type="submission" date="2019-07" db="EMBL/GenBank/DDBJ databases">
        <authorList>
            <person name="Miller W.G."/>
        </authorList>
    </citation>
    <scope>NUCLEOTIDE SEQUENCE</scope>
    <source>
        <strain evidence="11">52/13</strain>
    </source>
</reference>
<comment type="caution">
    <text evidence="12">The sequence shown here is derived from an EMBL/GenBank/DDBJ whole genome shotgun (WGS) entry which is preliminary data.</text>
</comment>
<dbReference type="GO" id="GO:0016987">
    <property type="term" value="F:sigma factor activity"/>
    <property type="evidence" value="ECO:0007669"/>
    <property type="project" value="UniProtKB-KW"/>
</dbReference>
<dbReference type="PANTHER" id="PTHR32248">
    <property type="entry name" value="RNA POLYMERASE SIGMA-54 FACTOR"/>
    <property type="match status" value="1"/>
</dbReference>
<dbReference type="InterPro" id="IPR038709">
    <property type="entry name" value="RpoN_core-bd_sf"/>
</dbReference>